<sequence>MEAHNESYHTPHKHSWVSTPAYSRYKTAENRLSYVRPKLRTDSGTKVGGRDLASTLESKVVDMGRFYDESDLND</sequence>
<protein>
    <submittedName>
        <fullName evidence="1">Uncharacterized protein</fullName>
    </submittedName>
</protein>
<organism evidence="1 2">
    <name type="scientific">Colletotrichum chrysophilum</name>
    <dbReference type="NCBI Taxonomy" id="1836956"/>
    <lineage>
        <taxon>Eukaryota</taxon>
        <taxon>Fungi</taxon>
        <taxon>Dikarya</taxon>
        <taxon>Ascomycota</taxon>
        <taxon>Pezizomycotina</taxon>
        <taxon>Sordariomycetes</taxon>
        <taxon>Hypocreomycetidae</taxon>
        <taxon>Glomerellales</taxon>
        <taxon>Glomerellaceae</taxon>
        <taxon>Colletotrichum</taxon>
        <taxon>Colletotrichum gloeosporioides species complex</taxon>
    </lineage>
</organism>
<comment type="caution">
    <text evidence="1">The sequence shown here is derived from an EMBL/GenBank/DDBJ whole genome shotgun (WGS) entry which is preliminary data.</text>
</comment>
<keyword evidence="2" id="KW-1185">Reference proteome</keyword>
<name>A0AAD8ZZ40_9PEZI</name>
<dbReference type="EMBL" id="JAQOWY010001092">
    <property type="protein sequence ID" value="KAK1837625.1"/>
    <property type="molecule type" value="Genomic_DNA"/>
</dbReference>
<reference evidence="1" key="1">
    <citation type="submission" date="2023-01" db="EMBL/GenBank/DDBJ databases">
        <title>Colletotrichum chrysophilum M932 genome sequence.</title>
        <authorList>
            <person name="Baroncelli R."/>
        </authorList>
    </citation>
    <scope>NUCLEOTIDE SEQUENCE</scope>
    <source>
        <strain evidence="1">M932</strain>
    </source>
</reference>
<dbReference type="AlphaFoldDB" id="A0AAD8ZZ40"/>
<evidence type="ECO:0000313" key="1">
    <source>
        <dbReference type="EMBL" id="KAK1837625.1"/>
    </source>
</evidence>
<dbReference type="Proteomes" id="UP001243330">
    <property type="component" value="Unassembled WGS sequence"/>
</dbReference>
<gene>
    <name evidence="1" type="ORF">CCHR01_19751</name>
</gene>
<proteinExistence type="predicted"/>
<evidence type="ECO:0000313" key="2">
    <source>
        <dbReference type="Proteomes" id="UP001243330"/>
    </source>
</evidence>
<accession>A0AAD8ZZ40</accession>